<keyword evidence="5 8" id="KW-0472">Membrane</keyword>
<dbReference type="InterPro" id="IPR047160">
    <property type="entry name" value="GP183-like"/>
</dbReference>
<organism evidence="10 11">
    <name type="scientific">Fundulus heteroclitus</name>
    <name type="common">Killifish</name>
    <name type="synonym">Mummichog</name>
    <dbReference type="NCBI Taxonomy" id="8078"/>
    <lineage>
        <taxon>Eukaryota</taxon>
        <taxon>Metazoa</taxon>
        <taxon>Chordata</taxon>
        <taxon>Craniata</taxon>
        <taxon>Vertebrata</taxon>
        <taxon>Euteleostomi</taxon>
        <taxon>Actinopterygii</taxon>
        <taxon>Neopterygii</taxon>
        <taxon>Teleostei</taxon>
        <taxon>Neoteleostei</taxon>
        <taxon>Acanthomorphata</taxon>
        <taxon>Ovalentaria</taxon>
        <taxon>Atherinomorphae</taxon>
        <taxon>Cyprinodontiformes</taxon>
        <taxon>Fundulidae</taxon>
        <taxon>Fundulus</taxon>
    </lineage>
</organism>
<dbReference type="STRING" id="8078.ENSFHEP00000023087"/>
<accession>A0A3Q2QAD8</accession>
<dbReference type="SUPFAM" id="SSF81321">
    <property type="entry name" value="Family A G protein-coupled receptor-like"/>
    <property type="match status" value="1"/>
</dbReference>
<dbReference type="PRINTS" id="PR01157">
    <property type="entry name" value="P2YPURNOCPTR"/>
</dbReference>
<evidence type="ECO:0000256" key="6">
    <source>
        <dbReference type="ARBA" id="ARBA00023170"/>
    </source>
</evidence>
<dbReference type="GO" id="GO:0004930">
    <property type="term" value="F:G protein-coupled receptor activity"/>
    <property type="evidence" value="ECO:0007669"/>
    <property type="project" value="UniProtKB-KW"/>
</dbReference>
<dbReference type="PANTHER" id="PTHR24237:SF35">
    <property type="entry name" value="G-PROTEIN COUPLED RECEPTOR 141-RELATED"/>
    <property type="match status" value="1"/>
</dbReference>
<keyword evidence="4" id="KW-0297">G-protein coupled receptor</keyword>
<feature type="transmembrane region" description="Helical" evidence="8">
    <location>
        <begin position="54"/>
        <end position="76"/>
    </location>
</feature>
<keyword evidence="7" id="KW-0807">Transducer</keyword>
<dbReference type="Pfam" id="PF00001">
    <property type="entry name" value="7tm_1"/>
    <property type="match status" value="1"/>
</dbReference>
<feature type="transmembrane region" description="Helical" evidence="8">
    <location>
        <begin position="20"/>
        <end position="42"/>
    </location>
</feature>
<protein>
    <submittedName>
        <fullName evidence="10">G protein-coupled receptor 141</fullName>
    </submittedName>
</protein>
<feature type="transmembrane region" description="Helical" evidence="8">
    <location>
        <begin position="96"/>
        <end position="115"/>
    </location>
</feature>
<feature type="transmembrane region" description="Helical" evidence="8">
    <location>
        <begin position="226"/>
        <end position="246"/>
    </location>
</feature>
<keyword evidence="3 8" id="KW-1133">Transmembrane helix</keyword>
<dbReference type="InterPro" id="IPR017452">
    <property type="entry name" value="GPCR_Rhodpsn_7TM"/>
</dbReference>
<evidence type="ECO:0000256" key="5">
    <source>
        <dbReference type="ARBA" id="ARBA00023136"/>
    </source>
</evidence>
<sequence length="288" mass="33488">MYLIISRNVINRSPDFQVTLLVIYSIVFLCGTVSLSLMMHILKSSAASATSITVFNLIFAHFIFLLTVPFRLYYYATSKWTLGLEWCKVVSSMIHIHMYMSFLLYMIILITRLWPHYCRIRQVEALGRMHALVGSVVMWVIVLIVTPCVIFFHYGKRTQDDNSTHCFRFAESMTSAKVLNYILSTMVIVVAVLLTALQANVLWVLYSKDRQGCTFQQDFGAQMKSLCFTLIMLVCFVPYHIFRLYYIGHPRLENVNEVLLSLTTFNCLDMLTFLGKRTFYLCFRRRSV</sequence>
<evidence type="ECO:0000259" key="9">
    <source>
        <dbReference type="PROSITE" id="PS50262"/>
    </source>
</evidence>
<evidence type="ECO:0000256" key="2">
    <source>
        <dbReference type="ARBA" id="ARBA00022692"/>
    </source>
</evidence>
<evidence type="ECO:0000256" key="7">
    <source>
        <dbReference type="ARBA" id="ARBA00023224"/>
    </source>
</evidence>
<comment type="subcellular location">
    <subcellularLocation>
        <location evidence="1">Membrane</location>
        <topology evidence="1">Multi-pass membrane protein</topology>
    </subcellularLocation>
</comment>
<dbReference type="PROSITE" id="PS50262">
    <property type="entry name" value="G_PROTEIN_RECEP_F1_2"/>
    <property type="match status" value="1"/>
</dbReference>
<evidence type="ECO:0000256" key="1">
    <source>
        <dbReference type="ARBA" id="ARBA00004141"/>
    </source>
</evidence>
<evidence type="ECO:0000313" key="10">
    <source>
        <dbReference type="Ensembl" id="ENSFHEP00000023087.1"/>
    </source>
</evidence>
<proteinExistence type="predicted"/>
<dbReference type="Gene3D" id="1.20.1070.10">
    <property type="entry name" value="Rhodopsin 7-helix transmembrane proteins"/>
    <property type="match status" value="1"/>
</dbReference>
<feature type="transmembrane region" description="Helical" evidence="8">
    <location>
        <begin position="136"/>
        <end position="154"/>
    </location>
</feature>
<keyword evidence="6" id="KW-0675">Receptor</keyword>
<dbReference type="AlphaFoldDB" id="A0A3Q2QAD8"/>
<dbReference type="InterPro" id="IPR000276">
    <property type="entry name" value="GPCR_Rhodpsn"/>
</dbReference>
<keyword evidence="11" id="KW-1185">Reference proteome</keyword>
<feature type="domain" description="G-protein coupled receptors family 1 profile" evidence="9">
    <location>
        <begin position="31"/>
        <end position="245"/>
    </location>
</feature>
<dbReference type="Proteomes" id="UP000265000">
    <property type="component" value="Unplaced"/>
</dbReference>
<dbReference type="GO" id="GO:0008142">
    <property type="term" value="F:oxysterol binding"/>
    <property type="evidence" value="ECO:0007669"/>
    <property type="project" value="InterPro"/>
</dbReference>
<reference evidence="10" key="1">
    <citation type="submission" date="2025-08" db="UniProtKB">
        <authorList>
            <consortium name="Ensembl"/>
        </authorList>
    </citation>
    <scope>IDENTIFICATION</scope>
</reference>
<dbReference type="GeneTree" id="ENSGT01030000234518"/>
<evidence type="ECO:0000256" key="8">
    <source>
        <dbReference type="SAM" id="Phobius"/>
    </source>
</evidence>
<evidence type="ECO:0000313" key="11">
    <source>
        <dbReference type="Proteomes" id="UP000265000"/>
    </source>
</evidence>
<name>A0A3Q2QAD8_FUNHE</name>
<dbReference type="PANTHER" id="PTHR24237">
    <property type="entry name" value="G-PROTEIN COUPLED RECEPTOR"/>
    <property type="match status" value="1"/>
</dbReference>
<dbReference type="Ensembl" id="ENSFHET00000011257.1">
    <property type="protein sequence ID" value="ENSFHEP00000023087.1"/>
    <property type="gene ID" value="ENSFHEG00000003846.1"/>
</dbReference>
<feature type="transmembrane region" description="Helical" evidence="8">
    <location>
        <begin position="258"/>
        <end position="275"/>
    </location>
</feature>
<feature type="transmembrane region" description="Helical" evidence="8">
    <location>
        <begin position="181"/>
        <end position="205"/>
    </location>
</feature>
<dbReference type="GO" id="GO:0016020">
    <property type="term" value="C:membrane"/>
    <property type="evidence" value="ECO:0007669"/>
    <property type="project" value="UniProtKB-SubCell"/>
</dbReference>
<evidence type="ECO:0000256" key="4">
    <source>
        <dbReference type="ARBA" id="ARBA00023040"/>
    </source>
</evidence>
<keyword evidence="2 8" id="KW-0812">Transmembrane</keyword>
<evidence type="ECO:0000256" key="3">
    <source>
        <dbReference type="ARBA" id="ARBA00022989"/>
    </source>
</evidence>
<reference evidence="10" key="2">
    <citation type="submission" date="2025-09" db="UniProtKB">
        <authorList>
            <consortium name="Ensembl"/>
        </authorList>
    </citation>
    <scope>IDENTIFICATION</scope>
</reference>